<name>A0A225V018_9STRA</name>
<comment type="caution">
    <text evidence="1">The sequence shown here is derived from an EMBL/GenBank/DDBJ whole genome shotgun (WGS) entry which is preliminary data.</text>
</comment>
<evidence type="ECO:0000313" key="1">
    <source>
        <dbReference type="EMBL" id="OWY98622.1"/>
    </source>
</evidence>
<dbReference type="InterPro" id="IPR021109">
    <property type="entry name" value="Peptidase_aspartic_dom_sf"/>
</dbReference>
<gene>
    <name evidence="1" type="ORF">PHMEG_00030570</name>
</gene>
<keyword evidence="2" id="KW-1185">Reference proteome</keyword>
<protein>
    <recommendedName>
        <fullName evidence="3">Peptidase A2 domain-containing protein</fullName>
    </recommendedName>
</protein>
<evidence type="ECO:0008006" key="3">
    <source>
        <dbReference type="Google" id="ProtNLM"/>
    </source>
</evidence>
<dbReference type="Gene3D" id="2.40.70.10">
    <property type="entry name" value="Acid Proteases"/>
    <property type="match status" value="1"/>
</dbReference>
<organism evidence="1 2">
    <name type="scientific">Phytophthora megakarya</name>
    <dbReference type="NCBI Taxonomy" id="4795"/>
    <lineage>
        <taxon>Eukaryota</taxon>
        <taxon>Sar</taxon>
        <taxon>Stramenopiles</taxon>
        <taxon>Oomycota</taxon>
        <taxon>Peronosporomycetes</taxon>
        <taxon>Peronosporales</taxon>
        <taxon>Peronosporaceae</taxon>
        <taxon>Phytophthora</taxon>
    </lineage>
</organism>
<dbReference type="SUPFAM" id="SSF50630">
    <property type="entry name" value="Acid proteases"/>
    <property type="match status" value="1"/>
</dbReference>
<evidence type="ECO:0000313" key="2">
    <source>
        <dbReference type="Proteomes" id="UP000198211"/>
    </source>
</evidence>
<dbReference type="Proteomes" id="UP000198211">
    <property type="component" value="Unassembled WGS sequence"/>
</dbReference>
<dbReference type="CDD" id="cd00303">
    <property type="entry name" value="retropepsin_like"/>
    <property type="match status" value="1"/>
</dbReference>
<dbReference type="EMBL" id="NBNE01009229">
    <property type="protein sequence ID" value="OWY98622.1"/>
    <property type="molecule type" value="Genomic_DNA"/>
</dbReference>
<accession>A0A225V018</accession>
<dbReference type="AlphaFoldDB" id="A0A225V018"/>
<sequence length="235" mass="26568">MRKWPWISKEESPGDIGNVMHRENDSDKPRYQAGSIKRGILLLDTGAEVSILDTTFARKVGCNFDTSQRQECVGIGHSVYTTEGRTRIKITLAGYLEYFFDIWIGDLSGQNAVLGMDFMVPAGVRMDFADGSMRLPDEVGIPPNGRKRLYGEKVRSVILERNLRIRVVTEGPGRIRYLVISNIGEEILRLDHRLNVGMILDQDKVPRSPGFVSVGSRRYREWQNLALVSTVDTRP</sequence>
<proteinExistence type="predicted"/>
<reference evidence="2" key="1">
    <citation type="submission" date="2017-03" db="EMBL/GenBank/DDBJ databases">
        <title>Phytopthora megakarya and P. palmivora, two closely related causual agents of cacao black pod achieved similar genome size and gene model numbers by different mechanisms.</title>
        <authorList>
            <person name="Ali S."/>
            <person name="Shao J."/>
            <person name="Larry D.J."/>
            <person name="Kronmiller B."/>
            <person name="Shen D."/>
            <person name="Strem M.D."/>
            <person name="Melnick R.L."/>
            <person name="Guiltinan M.J."/>
            <person name="Tyler B.M."/>
            <person name="Meinhardt L.W."/>
            <person name="Bailey B.A."/>
        </authorList>
    </citation>
    <scope>NUCLEOTIDE SEQUENCE [LARGE SCALE GENOMIC DNA]</scope>
    <source>
        <strain evidence="2">zdho120</strain>
    </source>
</reference>
<dbReference type="Pfam" id="PF13650">
    <property type="entry name" value="Asp_protease_2"/>
    <property type="match status" value="1"/>
</dbReference>